<evidence type="ECO:0000259" key="8">
    <source>
        <dbReference type="PROSITE" id="PS50217"/>
    </source>
</evidence>
<comment type="subcellular location">
    <subcellularLocation>
        <location evidence="1">Nucleus</location>
    </subcellularLocation>
</comment>
<dbReference type="OrthoDB" id="10304986at2759"/>
<comment type="similarity">
    <text evidence="2">Belongs to the bZIP family.</text>
</comment>
<dbReference type="AlphaFoldDB" id="A0A854QKT9"/>
<reference evidence="9 10" key="1">
    <citation type="submission" date="2017-06" db="EMBL/GenBank/DDBJ databases">
        <title>Global population genomics of the pathogenic fungus Cryptococcus neoformans var. grubii.</title>
        <authorList>
            <person name="Cuomo C."/>
            <person name="Litvintseva A."/>
            <person name="Chen Y."/>
            <person name="Young S."/>
            <person name="Zeng Q."/>
            <person name="Chapman S."/>
            <person name="Gujja S."/>
            <person name="Saif S."/>
            <person name="Birren B."/>
        </authorList>
    </citation>
    <scope>NUCLEOTIDE SEQUENCE [LARGE SCALE GENOMIC DNA]</scope>
    <source>
        <strain evidence="9 10">Tu259-1</strain>
    </source>
</reference>
<dbReference type="CDD" id="cd14686">
    <property type="entry name" value="bZIP"/>
    <property type="match status" value="1"/>
</dbReference>
<evidence type="ECO:0000256" key="2">
    <source>
        <dbReference type="ARBA" id="ARBA00007163"/>
    </source>
</evidence>
<dbReference type="InterPro" id="IPR046347">
    <property type="entry name" value="bZIP_sf"/>
</dbReference>
<gene>
    <name evidence="9" type="ORF">C361_00624</name>
</gene>
<dbReference type="PANTHER" id="PTHR47416:SF8">
    <property type="entry name" value="BASIC-LEUCINE ZIPPER TRANSCRIPTION FACTOR E-RELATED"/>
    <property type="match status" value="1"/>
</dbReference>
<dbReference type="PROSITE" id="PS50217">
    <property type="entry name" value="BZIP"/>
    <property type="match status" value="1"/>
</dbReference>
<dbReference type="Proteomes" id="UP000199727">
    <property type="component" value="Unassembled WGS sequence"/>
</dbReference>
<dbReference type="InterPro" id="IPR004827">
    <property type="entry name" value="bZIP"/>
</dbReference>
<dbReference type="EMBL" id="AMKT01000010">
    <property type="protein sequence ID" value="OXG28970.1"/>
    <property type="molecule type" value="Genomic_DNA"/>
</dbReference>
<evidence type="ECO:0000256" key="7">
    <source>
        <dbReference type="SAM" id="Coils"/>
    </source>
</evidence>
<feature type="coiled-coil region" evidence="7">
    <location>
        <begin position="222"/>
        <end position="290"/>
    </location>
</feature>
<keyword evidence="4" id="KW-0238">DNA-binding</keyword>
<evidence type="ECO:0000256" key="6">
    <source>
        <dbReference type="ARBA" id="ARBA00023242"/>
    </source>
</evidence>
<evidence type="ECO:0000256" key="4">
    <source>
        <dbReference type="ARBA" id="ARBA00023125"/>
    </source>
</evidence>
<dbReference type="SMART" id="SM00338">
    <property type="entry name" value="BRLZ"/>
    <property type="match status" value="1"/>
</dbReference>
<dbReference type="Gene3D" id="1.20.5.170">
    <property type="match status" value="1"/>
</dbReference>
<evidence type="ECO:0000256" key="5">
    <source>
        <dbReference type="ARBA" id="ARBA00023163"/>
    </source>
</evidence>
<dbReference type="GO" id="GO:0003700">
    <property type="term" value="F:DNA-binding transcription factor activity"/>
    <property type="evidence" value="ECO:0007669"/>
    <property type="project" value="InterPro"/>
</dbReference>
<evidence type="ECO:0000256" key="1">
    <source>
        <dbReference type="ARBA" id="ARBA00004123"/>
    </source>
</evidence>
<dbReference type="SUPFAM" id="SSF57959">
    <property type="entry name" value="Leucine zipper domain"/>
    <property type="match status" value="1"/>
</dbReference>
<keyword evidence="5" id="KW-0804">Transcription</keyword>
<dbReference type="PANTHER" id="PTHR47416">
    <property type="entry name" value="BASIC-LEUCINE ZIPPER TRANSCRIPTION FACTOR F-RELATED"/>
    <property type="match status" value="1"/>
</dbReference>
<evidence type="ECO:0000313" key="10">
    <source>
        <dbReference type="Proteomes" id="UP000199727"/>
    </source>
</evidence>
<organism evidence="9 10">
    <name type="scientific">Cryptococcus neoformans Tu259-1</name>
    <dbReference type="NCBI Taxonomy" id="1230072"/>
    <lineage>
        <taxon>Eukaryota</taxon>
        <taxon>Fungi</taxon>
        <taxon>Dikarya</taxon>
        <taxon>Basidiomycota</taxon>
        <taxon>Agaricomycotina</taxon>
        <taxon>Tremellomycetes</taxon>
        <taxon>Tremellales</taxon>
        <taxon>Cryptococcaceae</taxon>
        <taxon>Cryptococcus</taxon>
        <taxon>Cryptococcus neoformans species complex</taxon>
    </lineage>
</organism>
<sequence length="351" mass="39571">MSFVGFCSNSSVSPSSSDPNLYTPSAPGYVCDGPAWPINPGNSAFNGITLSVDEESCRSPWCKTVSFFFFPQKKAIATSRHCLFTSFSVRPALQYAKQESFPTKLSMTEPKTTSFTSGPFGYLPFDEPSSRHSFSLQTYESSPSSMWTIREVKDETTYNVSSGRVVKPRSADLSRFKMVNSSNGNEDLVSLVFDGPQKTSISDMSLDELLKIDRTPETTRRIRLLRNRRAALQSRQRKAEQLETLETDNKSLRSDNEDLLKQLDRMNKTNTMLTDQLEQRNRRIMELESQFLTMRQTYNTLQLLGQDIPYSSDAYPCGSFRPPSDLMDNKSSGVIEDYNSTSVINGNDSHL</sequence>
<keyword evidence="6" id="KW-0539">Nucleus</keyword>
<proteinExistence type="inferred from homology"/>
<evidence type="ECO:0000313" key="9">
    <source>
        <dbReference type="EMBL" id="OXG28970.1"/>
    </source>
</evidence>
<protein>
    <recommendedName>
        <fullName evidence="8">BZIP domain-containing protein</fullName>
    </recommendedName>
</protein>
<dbReference type="GO" id="GO:0005634">
    <property type="term" value="C:nucleus"/>
    <property type="evidence" value="ECO:0007669"/>
    <property type="project" value="UniProtKB-SubCell"/>
</dbReference>
<name>A0A854QKT9_CRYNE</name>
<dbReference type="Pfam" id="PF00170">
    <property type="entry name" value="bZIP_1"/>
    <property type="match status" value="1"/>
</dbReference>
<accession>A0A854QKT9</accession>
<evidence type="ECO:0000256" key="3">
    <source>
        <dbReference type="ARBA" id="ARBA00023015"/>
    </source>
</evidence>
<feature type="domain" description="BZIP" evidence="8">
    <location>
        <begin position="217"/>
        <end position="280"/>
    </location>
</feature>
<dbReference type="GO" id="GO:0003677">
    <property type="term" value="F:DNA binding"/>
    <property type="evidence" value="ECO:0007669"/>
    <property type="project" value="UniProtKB-KW"/>
</dbReference>
<keyword evidence="3" id="KW-0805">Transcription regulation</keyword>
<keyword evidence="7" id="KW-0175">Coiled coil</keyword>
<comment type="caution">
    <text evidence="9">The sequence shown here is derived from an EMBL/GenBank/DDBJ whole genome shotgun (WGS) entry which is preliminary data.</text>
</comment>